<dbReference type="InterPro" id="IPR014729">
    <property type="entry name" value="Rossmann-like_a/b/a_fold"/>
</dbReference>
<keyword evidence="4 6" id="KW-0408">Iron</keyword>
<dbReference type="HAMAP" id="MF_00063">
    <property type="entry name" value="CysH"/>
    <property type="match status" value="1"/>
</dbReference>
<feature type="domain" description="Phosphoadenosine phosphosulphate reductase" evidence="7">
    <location>
        <begin position="41"/>
        <end position="226"/>
    </location>
</feature>
<dbReference type="GO" id="GO:0004604">
    <property type="term" value="F:phosphoadenylyl-sulfate reductase (thioredoxin) activity"/>
    <property type="evidence" value="ECO:0007669"/>
    <property type="project" value="UniProtKB-UniRule"/>
</dbReference>
<keyword evidence="2 6" id="KW-0479">Metal-binding</keyword>
<dbReference type="InterPro" id="IPR002500">
    <property type="entry name" value="PAPS_reduct_dom"/>
</dbReference>
<evidence type="ECO:0000256" key="6">
    <source>
        <dbReference type="HAMAP-Rule" id="MF_00063"/>
    </source>
</evidence>
<comment type="cofactor">
    <cofactor evidence="6">
        <name>[4Fe-4S] cluster</name>
        <dbReference type="ChEBI" id="CHEBI:49883"/>
    </cofactor>
    <text evidence="6">Binds 1 [4Fe-4S] cluster per subunit.</text>
</comment>
<dbReference type="GO" id="GO:0051539">
    <property type="term" value="F:4 iron, 4 sulfur cluster binding"/>
    <property type="evidence" value="ECO:0007669"/>
    <property type="project" value="UniProtKB-UniRule"/>
</dbReference>
<proteinExistence type="inferred from homology"/>
<feature type="binding site" evidence="6">
    <location>
        <position position="223"/>
    </location>
    <ligand>
        <name>[4Fe-4S] cluster</name>
        <dbReference type="ChEBI" id="CHEBI:49883"/>
    </ligand>
</feature>
<evidence type="ECO:0000259" key="7">
    <source>
        <dbReference type="Pfam" id="PF01507"/>
    </source>
</evidence>
<feature type="binding site" evidence="6">
    <location>
        <position position="125"/>
    </location>
    <ligand>
        <name>[4Fe-4S] cluster</name>
        <dbReference type="ChEBI" id="CHEBI:49883"/>
    </ligand>
</feature>
<comment type="catalytic activity">
    <reaction evidence="6">
        <text>[thioredoxin]-disulfide + sulfite + AMP + 2 H(+) = adenosine 5'-phosphosulfate + [thioredoxin]-dithiol</text>
        <dbReference type="Rhea" id="RHEA:21976"/>
        <dbReference type="Rhea" id="RHEA-COMP:10698"/>
        <dbReference type="Rhea" id="RHEA-COMP:10700"/>
        <dbReference type="ChEBI" id="CHEBI:15378"/>
        <dbReference type="ChEBI" id="CHEBI:17359"/>
        <dbReference type="ChEBI" id="CHEBI:29950"/>
        <dbReference type="ChEBI" id="CHEBI:50058"/>
        <dbReference type="ChEBI" id="CHEBI:58243"/>
        <dbReference type="ChEBI" id="CHEBI:456215"/>
        <dbReference type="EC" id="1.8.4.10"/>
    </reaction>
</comment>
<dbReference type="AlphaFoldDB" id="A0A286TYF5"/>
<evidence type="ECO:0000313" key="9">
    <source>
        <dbReference type="Proteomes" id="UP000218542"/>
    </source>
</evidence>
<feature type="active site" description="Nucleophile; cysteine thiosulfonate intermediate" evidence="6">
    <location>
        <position position="252"/>
    </location>
</feature>
<dbReference type="GO" id="GO:0005737">
    <property type="term" value="C:cytoplasm"/>
    <property type="evidence" value="ECO:0007669"/>
    <property type="project" value="UniProtKB-SubCell"/>
</dbReference>
<comment type="similarity">
    <text evidence="1 6">Belongs to the PAPS reductase family. CysH subfamily.</text>
</comment>
<dbReference type="Gene3D" id="3.40.50.620">
    <property type="entry name" value="HUPs"/>
    <property type="match status" value="1"/>
</dbReference>
<keyword evidence="9" id="KW-1185">Reference proteome</keyword>
<keyword evidence="5 6" id="KW-0411">Iron-sulfur</keyword>
<evidence type="ECO:0000256" key="2">
    <source>
        <dbReference type="ARBA" id="ARBA00022723"/>
    </source>
</evidence>
<dbReference type="PIRSF" id="PIRSF000857">
    <property type="entry name" value="PAPS_reductase"/>
    <property type="match status" value="1"/>
</dbReference>
<dbReference type="PANTHER" id="PTHR46482:SF9">
    <property type="entry name" value="5'-ADENYLYLSULFATE REDUCTASE 1, CHLOROPLASTIC"/>
    <property type="match status" value="1"/>
</dbReference>
<dbReference type="SUPFAM" id="SSF52402">
    <property type="entry name" value="Adenine nucleotide alpha hydrolases-like"/>
    <property type="match status" value="1"/>
</dbReference>
<dbReference type="Pfam" id="PF01507">
    <property type="entry name" value="PAPS_reduct"/>
    <property type="match status" value="1"/>
</dbReference>
<dbReference type="GO" id="GO:0043866">
    <property type="term" value="F:adenylyl-sulfate reductase (thioredoxin) activity"/>
    <property type="evidence" value="ECO:0007669"/>
    <property type="project" value="UniProtKB-EC"/>
</dbReference>
<dbReference type="GO" id="GO:0019379">
    <property type="term" value="P:sulfate assimilation, phosphoadenylyl sulfate reduction by phosphoadenylyl-sulfate reductase (thioredoxin)"/>
    <property type="evidence" value="ECO:0007669"/>
    <property type="project" value="UniProtKB-UniRule"/>
</dbReference>
<comment type="function">
    <text evidence="6">Catalyzes the formation of sulfite from adenosine 5'-phosphosulfate (APS) using thioredoxin as an electron donor.</text>
</comment>
<keyword evidence="8" id="KW-0808">Transferase</keyword>
<dbReference type="EC" id="1.8.4.10" evidence="6"/>
<evidence type="ECO:0000313" key="8">
    <source>
        <dbReference type="EMBL" id="GAX60851.1"/>
    </source>
</evidence>
<protein>
    <recommendedName>
        <fullName evidence="6">Adenosine 5'-phosphosulfate reductase</fullName>
        <shortName evidence="6">APS reductase</shortName>
        <ecNumber evidence="6">1.8.4.10</ecNumber>
    </recommendedName>
    <alternativeName>
        <fullName evidence="6">5'-adenylylsulfate reductase</fullName>
    </alternativeName>
    <alternativeName>
        <fullName evidence="6">Thioredoxin-dependent 5'-adenylylsulfate reductase</fullName>
    </alternativeName>
</protein>
<comment type="subcellular location">
    <subcellularLocation>
        <location evidence="6">Cytoplasm</location>
    </subcellularLocation>
</comment>
<dbReference type="Proteomes" id="UP000218542">
    <property type="component" value="Unassembled WGS sequence"/>
</dbReference>
<gene>
    <name evidence="6" type="primary">cysH</name>
    <name evidence="8" type="ORF">SCALIN_C14_0117</name>
</gene>
<dbReference type="InterPro" id="IPR004511">
    <property type="entry name" value="PAPS/APS_Rdtase"/>
</dbReference>
<evidence type="ECO:0000256" key="4">
    <source>
        <dbReference type="ARBA" id="ARBA00023004"/>
    </source>
</evidence>
<feature type="binding site" evidence="6">
    <location>
        <position position="126"/>
    </location>
    <ligand>
        <name>[4Fe-4S] cluster</name>
        <dbReference type="ChEBI" id="CHEBI:49883"/>
    </ligand>
</feature>
<organism evidence="8 9">
    <name type="scientific">Candidatus Scalindua japonica</name>
    <dbReference type="NCBI Taxonomy" id="1284222"/>
    <lineage>
        <taxon>Bacteria</taxon>
        <taxon>Pseudomonadati</taxon>
        <taxon>Planctomycetota</taxon>
        <taxon>Candidatus Brocadiia</taxon>
        <taxon>Candidatus Brocadiales</taxon>
        <taxon>Candidatus Scalinduaceae</taxon>
        <taxon>Candidatus Scalindua</taxon>
    </lineage>
</organism>
<reference evidence="9" key="1">
    <citation type="journal article" date="2017" name="Environ. Microbiol. Rep.">
        <title>Genetic Diversity of Marine Anaerobic Ammonium-Oxidizing Bacteria as Revealed by Genomic and Proteomic Analyses of 'Candidatus Scalindua japonica'.</title>
        <authorList>
            <person name="Oshiki M."/>
            <person name="Mizuto K."/>
            <person name="Kimura Z."/>
            <person name="Kindaichi T."/>
            <person name="Satoh H."/>
            <person name="Okabe S."/>
        </authorList>
    </citation>
    <scope>NUCLEOTIDE SEQUENCE [LARGE SCALE GENOMIC DNA]</scope>
    <source>
        <strain evidence="9">husup-a2</strain>
    </source>
</reference>
<comment type="caution">
    <text evidence="8">The sequence shown here is derived from an EMBL/GenBank/DDBJ whole genome shotgun (WGS) entry which is preliminary data.</text>
</comment>
<comment type="pathway">
    <text evidence="6">Sulfur metabolism; hydrogen sulfide biosynthesis; sulfite from sulfate.</text>
</comment>
<dbReference type="GO" id="GO:0016740">
    <property type="term" value="F:transferase activity"/>
    <property type="evidence" value="ECO:0007669"/>
    <property type="project" value="UniProtKB-KW"/>
</dbReference>
<dbReference type="NCBIfam" id="NF002537">
    <property type="entry name" value="PRK02090.1"/>
    <property type="match status" value="1"/>
</dbReference>
<accession>A0A286TYF5</accession>
<dbReference type="GO" id="GO:0046872">
    <property type="term" value="F:metal ion binding"/>
    <property type="evidence" value="ECO:0007669"/>
    <property type="project" value="UniProtKB-KW"/>
</dbReference>
<evidence type="ECO:0000256" key="1">
    <source>
        <dbReference type="ARBA" id="ARBA00009732"/>
    </source>
</evidence>
<dbReference type="PANTHER" id="PTHR46482">
    <property type="entry name" value="5'-ADENYLYLSULFATE REDUCTASE 3, CHLOROPLASTIC"/>
    <property type="match status" value="1"/>
</dbReference>
<evidence type="ECO:0000256" key="5">
    <source>
        <dbReference type="ARBA" id="ARBA00023014"/>
    </source>
</evidence>
<evidence type="ECO:0000256" key="3">
    <source>
        <dbReference type="ARBA" id="ARBA00023002"/>
    </source>
</evidence>
<keyword evidence="3 6" id="KW-0560">Oxidoreductase</keyword>
<dbReference type="EMBL" id="BAOS01000014">
    <property type="protein sequence ID" value="GAX60851.1"/>
    <property type="molecule type" value="Genomic_DNA"/>
</dbReference>
<dbReference type="GO" id="GO:0070814">
    <property type="term" value="P:hydrogen sulfide biosynthetic process"/>
    <property type="evidence" value="ECO:0007669"/>
    <property type="project" value="UniProtKB-UniRule"/>
</dbReference>
<feature type="binding site" evidence="6">
    <location>
        <position position="220"/>
    </location>
    <ligand>
        <name>[4Fe-4S] cluster</name>
        <dbReference type="ChEBI" id="CHEBI:49883"/>
    </ligand>
</feature>
<name>A0A286TYF5_9BACT</name>
<sequence>MLKKMNNISIDQKLVDKLEEISDPGELMAELFRMFGRRAAIGTSGQWTGVALIDMVIRAGISTPRVYTVDTLRLFPETYDLFRELEKKYNINIEKAAPDFDAVSKMVRNHGEMIFFDSKAKQEYCCKIRKVNPNDKVLDTLDVWITGLRADQSNARSQIKRVDIVQHKQQDGKERPLLKVTPLIAWTEEKVMKYVRDNNVPIHKLLEMERDGWHYASLGCIICTTPISPHETRRAGRWRWFNHQLDDDHKECGLHLTDTKKSS</sequence>
<keyword evidence="6" id="KW-0963">Cytoplasm</keyword>